<dbReference type="EMBL" id="VDEP01000237">
    <property type="protein sequence ID" value="KAA1121840.1"/>
    <property type="molecule type" value="Genomic_DNA"/>
</dbReference>
<evidence type="ECO:0000313" key="2">
    <source>
        <dbReference type="Proteomes" id="UP000325313"/>
    </source>
</evidence>
<proteinExistence type="predicted"/>
<dbReference type="AlphaFoldDB" id="A0A5B0R874"/>
<gene>
    <name evidence="1" type="ORF">PGTUg99_033476</name>
</gene>
<organism evidence="1 2">
    <name type="scientific">Puccinia graminis f. sp. tritici</name>
    <dbReference type="NCBI Taxonomy" id="56615"/>
    <lineage>
        <taxon>Eukaryota</taxon>
        <taxon>Fungi</taxon>
        <taxon>Dikarya</taxon>
        <taxon>Basidiomycota</taxon>
        <taxon>Pucciniomycotina</taxon>
        <taxon>Pucciniomycetes</taxon>
        <taxon>Pucciniales</taxon>
        <taxon>Pucciniaceae</taxon>
        <taxon>Puccinia</taxon>
    </lineage>
</organism>
<sequence>MPVGLPNLASVRALHFMARPFVLSCPPLSPATTSIANQPEQQQQYWLSVDLHILLLLICCSWLFNPSLLAIQSVALGYSIHCAWLFNPSLLAIQSVSCGSLNHCS</sequence>
<name>A0A5B0R874_PUCGR</name>
<protein>
    <submittedName>
        <fullName evidence="1">Uncharacterized protein</fullName>
    </submittedName>
</protein>
<evidence type="ECO:0000313" key="1">
    <source>
        <dbReference type="EMBL" id="KAA1121840.1"/>
    </source>
</evidence>
<dbReference type="Proteomes" id="UP000325313">
    <property type="component" value="Unassembled WGS sequence"/>
</dbReference>
<reference evidence="1 2" key="1">
    <citation type="submission" date="2019-05" db="EMBL/GenBank/DDBJ databases">
        <title>Emergence of the Ug99 lineage of the wheat stem rust pathogen through somatic hybridization.</title>
        <authorList>
            <person name="Li F."/>
            <person name="Upadhyaya N.M."/>
            <person name="Sperschneider J."/>
            <person name="Matny O."/>
            <person name="Nguyen-Phuc H."/>
            <person name="Mago R."/>
            <person name="Raley C."/>
            <person name="Miller M.E."/>
            <person name="Silverstein K.A.T."/>
            <person name="Henningsen E."/>
            <person name="Hirsch C.D."/>
            <person name="Visser B."/>
            <person name="Pretorius Z.A."/>
            <person name="Steffenson B.J."/>
            <person name="Schwessinger B."/>
            <person name="Dodds P.N."/>
            <person name="Figueroa M."/>
        </authorList>
    </citation>
    <scope>NUCLEOTIDE SEQUENCE [LARGE SCALE GENOMIC DNA]</scope>
    <source>
        <strain evidence="1 2">Ug99</strain>
    </source>
</reference>
<comment type="caution">
    <text evidence="1">The sequence shown here is derived from an EMBL/GenBank/DDBJ whole genome shotgun (WGS) entry which is preliminary data.</text>
</comment>
<accession>A0A5B0R874</accession>